<dbReference type="InterPro" id="IPR043504">
    <property type="entry name" value="Peptidase_S1_PA_chymotrypsin"/>
</dbReference>
<comment type="caution">
    <text evidence="4">The sequence shown here is derived from an EMBL/GenBank/DDBJ whole genome shotgun (WGS) entry which is preliminary data.</text>
</comment>
<keyword evidence="5" id="KW-1185">Reference proteome</keyword>
<dbReference type="InterPro" id="IPR025667">
    <property type="entry name" value="SprB_repeat"/>
</dbReference>
<dbReference type="NCBIfam" id="TIGR04183">
    <property type="entry name" value="Por_Secre_tail"/>
    <property type="match status" value="1"/>
</dbReference>
<dbReference type="Gene3D" id="2.40.10.10">
    <property type="entry name" value="Trypsin-like serine proteases"/>
    <property type="match status" value="2"/>
</dbReference>
<evidence type="ECO:0000313" key="5">
    <source>
        <dbReference type="Proteomes" id="UP001597480"/>
    </source>
</evidence>
<feature type="domain" description="Ig-like" evidence="3">
    <location>
        <begin position="1319"/>
        <end position="1393"/>
    </location>
</feature>
<gene>
    <name evidence="4" type="ORF">ACFSR3_15320</name>
</gene>
<dbReference type="InterPro" id="IPR013783">
    <property type="entry name" value="Ig-like_fold"/>
</dbReference>
<feature type="domain" description="Ig-like" evidence="3">
    <location>
        <begin position="939"/>
        <end position="1013"/>
    </location>
</feature>
<dbReference type="Gene3D" id="2.60.40.740">
    <property type="match status" value="19"/>
</dbReference>
<evidence type="ECO:0000313" key="4">
    <source>
        <dbReference type="EMBL" id="MFD2603433.1"/>
    </source>
</evidence>
<evidence type="ECO:0000256" key="1">
    <source>
        <dbReference type="ARBA" id="ARBA00022729"/>
    </source>
</evidence>
<dbReference type="EMBL" id="JBHUMD010000029">
    <property type="protein sequence ID" value="MFD2603433.1"/>
    <property type="molecule type" value="Genomic_DNA"/>
</dbReference>
<feature type="chain" id="PRO_5046755161" evidence="2">
    <location>
        <begin position="21"/>
        <end position="2601"/>
    </location>
</feature>
<dbReference type="SMART" id="SM00089">
    <property type="entry name" value="PKD"/>
    <property type="match status" value="8"/>
</dbReference>
<name>A0ABW5NXY3_9FLAO</name>
<dbReference type="InterPro" id="IPR026444">
    <property type="entry name" value="Secre_tail"/>
</dbReference>
<keyword evidence="1 2" id="KW-0732">Signal</keyword>
<evidence type="ECO:0000256" key="2">
    <source>
        <dbReference type="SAM" id="SignalP"/>
    </source>
</evidence>
<protein>
    <submittedName>
        <fullName evidence="4">T9SS type A sorting domain-containing protein</fullName>
    </submittedName>
</protein>
<feature type="signal peptide" evidence="2">
    <location>
        <begin position="1"/>
        <end position="20"/>
    </location>
</feature>
<dbReference type="Pfam" id="PF13573">
    <property type="entry name" value="SprB"/>
    <property type="match status" value="25"/>
</dbReference>
<reference evidence="5" key="1">
    <citation type="journal article" date="2019" name="Int. J. Syst. Evol. Microbiol.">
        <title>The Global Catalogue of Microorganisms (GCM) 10K type strain sequencing project: providing services to taxonomists for standard genome sequencing and annotation.</title>
        <authorList>
            <consortium name="The Broad Institute Genomics Platform"/>
            <consortium name="The Broad Institute Genome Sequencing Center for Infectious Disease"/>
            <person name="Wu L."/>
            <person name="Ma J."/>
        </authorList>
    </citation>
    <scope>NUCLEOTIDE SEQUENCE [LARGE SCALE GENOMIC DNA]</scope>
    <source>
        <strain evidence="5">KCTC 42107</strain>
    </source>
</reference>
<dbReference type="InterPro" id="IPR022409">
    <property type="entry name" value="PKD/Chitinase_dom"/>
</dbReference>
<dbReference type="Gene3D" id="2.60.40.10">
    <property type="entry name" value="Immunoglobulins"/>
    <property type="match status" value="1"/>
</dbReference>
<dbReference type="InterPro" id="IPR007110">
    <property type="entry name" value="Ig-like_dom"/>
</dbReference>
<proteinExistence type="predicted"/>
<dbReference type="Pfam" id="PF18962">
    <property type="entry name" value="Por_Secre_tail"/>
    <property type="match status" value="1"/>
</dbReference>
<organism evidence="4 5">
    <name type="scientific">Flavobacterium suzhouense</name>
    <dbReference type="NCBI Taxonomy" id="1529638"/>
    <lineage>
        <taxon>Bacteria</taxon>
        <taxon>Pseudomonadati</taxon>
        <taxon>Bacteroidota</taxon>
        <taxon>Flavobacteriia</taxon>
        <taxon>Flavobacteriales</taxon>
        <taxon>Flavobacteriaceae</taxon>
        <taxon>Flavobacterium</taxon>
    </lineage>
</organism>
<dbReference type="RefSeq" id="WP_379822223.1">
    <property type="nucleotide sequence ID" value="NZ_JBHUMD010000029.1"/>
</dbReference>
<dbReference type="Proteomes" id="UP001597480">
    <property type="component" value="Unassembled WGS sequence"/>
</dbReference>
<evidence type="ECO:0000259" key="3">
    <source>
        <dbReference type="PROSITE" id="PS50835"/>
    </source>
</evidence>
<dbReference type="PROSITE" id="PS50835">
    <property type="entry name" value="IG_LIKE"/>
    <property type="match status" value="2"/>
</dbReference>
<accession>A0ABW5NXY3</accession>
<sequence length="2601" mass="260078">MKKYYLLILFLLFSTASLMAQTTETFEDETVDGATTFTDNGQSFTITGMNGYTFSIQAFYLGLGYGWNGSTPDDIFIDNSSSVTPLGGKKFSIKTTNNAVFTLKSLWLYLTRSDGSNFNVSGSTLTIEGFLNGASQFTATTSSGFLTGVGSTNGFRLIDMTNFGNGSVNNSNTNINEFTVTTTGTIDYIGMDAMRWQTITGPTITTSGTLSNFTSCSGASSSSASFNASGAALTGNITVTAPTGYEVSLSSVSGFGSSVTLTPSGGTVASTPIYVRLSSSASGNPTGNVTLTSSGATQKNVAVTSTITPFPNVTAHPPARSICAGANTTFTVTASNTTVYQWQVNTGAGFTDISNGGVYSGATTSVLTITGATIGMNGYQYRARVINGSCSDNSNSAGLTIPTISGTTVVTNVACNGGTTGAINLTPTGGTGPYTFNWGGGVTTEDRTGLSAGAYSVTITDANGCTGTVNPIVTQPPALNGTTVVTNIACFGGNTGSINLTPTGGTGPYTYDWGGGITTEDRTGLTAGNYSVTITDANSCTKVINVTITQPSSAVSGTTVVTNVSCFGGNNGTINLTPTGGTGPYTYNWVGGATTEDRTSLTAGSYSVTITDANGCTGTISGITVTQPTSTVSGTTVVTNVACNGGTTGAINLTPTGGTGPYTYNWGGGFTAEDRTGLAAGNYSVTITDANSCTGTVNVTITQPTSLNLATGGGKSDVSCNGGANGTATVAPTGGTPGYTYSWNTTPVQTTATAMGLTAGNYTVTVTDAANCQATRSFTITQPTALSTIGSKTDVSCNGGANGTATVAPTGGTPGYTYSWNTTPVQTTATATGLAAGTYTVTVTDASNCQATRSFTIDQPAAALNAATGGNKTDVSCNGGSNGSATVAPTGGTLPYTYSWAPTGGTGATASGLVAGTYTVTVTDFNNCQATRSFTITQPTAITATTSKTDVLCNGGATGTATVTASGGTPSYTYVWSPSGGTAATATGLTVGNYSCVITDANGCSITKNFTINQPTALGATTSQTNATCSAGGDASVTPFGGTPGYTYLWSPSGATTSSATGLAAGSHSCVITDANGCTVTKNFVISTTNTLVASTFQTNILCNGTNTGSAGVIPSGAPGPYTYIWSPSGGNADTATNLAAGTYSVLITASNGCSITKNFTITQPTALVASAGAQTNVSCNGGSNGSATVNATGGTGGYTYSWTPTGGTAATATGLAAGTYTVTVTDANLCQKTQTFTITQPAALVAGIGAQTNVSCNGGSNGSVTVAVTGGTGTYTYQWSPVGGTAATASGLVAGTYTVTVKDANNCQTTQSFTITQPTVITATTSKTDVLCNGGATGTATVTASGGTPSYTYVWSPSGGTAATATGLTVGNYSCVITDANGCSITKNFTINQPTALGATTSQTNATCSAGGDASVTPFGGTPGYTYLWSPSGATTSSATGLAAGSHSCVITDANGCTVTKNFMIITTNTLVASTFQTNILCNGTNTGSAGVIPSGAPGPYTYTWSPSGGNADTATNLAAGTYSVLITASNGCSIIKNFTITQPTALVASAGAQTNVSCNGGSNGSATVNATGGTGGYTYSWTPTGGTAATATGLAAGTYTVTVTDANLCQKTQTFTITQPAALVAGIGAQTNVSCNGGSNGSVTVAVTGGTGTYTYQWSPVGGTAATASGLVAGTYTVTVKDANNCQTTQSFTITQPSILVATPLAQTNIACNGGATGSATVAVTGGTGTYTYVWAPTGGTSATASGLTAGTYTVTVKDANLCQTTQTFTITQPTVLVASASSQTNVSCNGGSNGSATVTATGGTMPYTYSWVPASGSSATITGKPAGTYVATVTDANGCTSMQSFTITQPTALTATTTQTNVSCFGANNGSATVIVSGGTGTYTYSWNTTPVQTTATATGLSAGNYTVTVTDANSCTMTRNFTITGSSALTITPTQTNVSCNGGTNGTATVAVTGGTGTYTYLWSPSGGTAATATGLAPGNYSVTVTDGNGCTGSQSFTITQPTLLVLNGTSTNISCNGTSNGVATVTPTGGTAPYTYSWAPSGATTPSVTGLSGGNYTVTVTDANGCVKTRTFTIYEQTPIVVTSVKTDVLCHGATTGTATVSATGGVPNYMYAWSNGAGGPTVNGLAAGTYTCTVSDALGCSVVHTVTITSPEAIDVVVTQTNVSCSSNNDGAISLTVSGGVGPYTYQWTPASLGTTPTVSGLSAGNYSVTITDANGCTAVRNLSVTQPSAITFTLAINNVTCYGASNGTVDVTSVTGGTPPYIFGLDSANGGSPDPLYLAAGDYTFTIYDGSGCISTQNFTITQPDQTIVTTQPQNVTTIAGNTITYMTAAQNASGYQWQYSTNGTDWNNVVDGGTTPTYSGATTATLTVTDVPYNFNGYTYRVALSAGAGCTTYTNNASLTVNNVLEAINDDFSANEILQTEGGIAGDVTANDLFNNQPVNDSDVTISVVDNDGLIGVTIDGDGNLIVPSNSTIGTYTITYSICDSTDLTNCSTAEAVVVVTGISGLDDLTKLELNLYPNPATTTVFIKIPGFENHRNMKLTIHDLNGRLIKQNFITSELQSVDITGVESGIYLFRITSDTSETTRRVVIDKKF</sequence>